<reference evidence="2 3" key="1">
    <citation type="submission" date="2019-09" db="EMBL/GenBank/DDBJ databases">
        <authorList>
            <person name="Chen X.-Y."/>
        </authorList>
    </citation>
    <scope>NUCLEOTIDE SEQUENCE [LARGE SCALE GENOMIC DNA]</scope>
    <source>
        <strain evidence="2 3">NY5</strain>
    </source>
</reference>
<proteinExistence type="predicted"/>
<gene>
    <name evidence="2" type="ORF">F0M18_01635</name>
</gene>
<dbReference type="Pfam" id="PF19837">
    <property type="entry name" value="DUF6316"/>
    <property type="match status" value="1"/>
</dbReference>
<keyword evidence="3" id="KW-1185">Reference proteome</keyword>
<feature type="domain" description="DUF6316" evidence="1">
    <location>
        <begin position="12"/>
        <end position="47"/>
    </location>
</feature>
<accession>A0A5B0X4D5</accession>
<evidence type="ECO:0000259" key="1">
    <source>
        <dbReference type="Pfam" id="PF19837"/>
    </source>
</evidence>
<protein>
    <recommendedName>
        <fullName evidence="1">DUF6316 domain-containing protein</fullName>
    </recommendedName>
</protein>
<evidence type="ECO:0000313" key="2">
    <source>
        <dbReference type="EMBL" id="KAA1194166.1"/>
    </source>
</evidence>
<dbReference type="AlphaFoldDB" id="A0A5B0X4D5"/>
<sequence>MSSYSDISQNGRIFQICGEWYFNTREGIEGPFQDQLQAREKLVAYLEIFANLDLAGRGTPTRSATAKQGLLPMHMQWR</sequence>
<dbReference type="RefSeq" id="WP_149609635.1">
    <property type="nucleotide sequence ID" value="NZ_VTUX01000001.1"/>
</dbReference>
<name>A0A5B0X4D5_9GAMM</name>
<dbReference type="Proteomes" id="UP000323708">
    <property type="component" value="Unassembled WGS sequence"/>
</dbReference>
<dbReference type="InterPro" id="IPR045630">
    <property type="entry name" value="DUF6316"/>
</dbReference>
<dbReference type="EMBL" id="VTUX01000001">
    <property type="protein sequence ID" value="KAA1194166.1"/>
    <property type="molecule type" value="Genomic_DNA"/>
</dbReference>
<comment type="caution">
    <text evidence="2">The sequence shown here is derived from an EMBL/GenBank/DDBJ whole genome shotgun (WGS) entry which is preliminary data.</text>
</comment>
<organism evidence="2 3">
    <name type="scientific">Pseudohalioglobus sediminis</name>
    <dbReference type="NCBI Taxonomy" id="2606449"/>
    <lineage>
        <taxon>Bacteria</taxon>
        <taxon>Pseudomonadati</taxon>
        <taxon>Pseudomonadota</taxon>
        <taxon>Gammaproteobacteria</taxon>
        <taxon>Cellvibrionales</taxon>
        <taxon>Halieaceae</taxon>
        <taxon>Pseudohalioglobus</taxon>
    </lineage>
</organism>
<evidence type="ECO:0000313" key="3">
    <source>
        <dbReference type="Proteomes" id="UP000323708"/>
    </source>
</evidence>